<dbReference type="Proteomes" id="UP001218218">
    <property type="component" value="Unassembled WGS sequence"/>
</dbReference>
<dbReference type="AlphaFoldDB" id="A0AAD6Z2W6"/>
<evidence type="ECO:0000313" key="2">
    <source>
        <dbReference type="EMBL" id="KAJ7304623.1"/>
    </source>
</evidence>
<dbReference type="SUPFAM" id="SSF81383">
    <property type="entry name" value="F-box domain"/>
    <property type="match status" value="1"/>
</dbReference>
<gene>
    <name evidence="2" type="ORF">DFH08DRAFT_668644</name>
</gene>
<feature type="chain" id="PRO_5041952192" description="F-box domain-containing protein" evidence="1">
    <location>
        <begin position="33"/>
        <end position="117"/>
    </location>
</feature>
<organism evidence="2 3">
    <name type="scientific">Mycena albidolilacea</name>
    <dbReference type="NCBI Taxonomy" id="1033008"/>
    <lineage>
        <taxon>Eukaryota</taxon>
        <taxon>Fungi</taxon>
        <taxon>Dikarya</taxon>
        <taxon>Basidiomycota</taxon>
        <taxon>Agaricomycotina</taxon>
        <taxon>Agaricomycetes</taxon>
        <taxon>Agaricomycetidae</taxon>
        <taxon>Agaricales</taxon>
        <taxon>Marasmiineae</taxon>
        <taxon>Mycenaceae</taxon>
        <taxon>Mycena</taxon>
    </lineage>
</organism>
<keyword evidence="3" id="KW-1185">Reference proteome</keyword>
<feature type="non-terminal residue" evidence="2">
    <location>
        <position position="1"/>
    </location>
</feature>
<dbReference type="EMBL" id="JARIHO010000100">
    <property type="protein sequence ID" value="KAJ7304623.1"/>
    <property type="molecule type" value="Genomic_DNA"/>
</dbReference>
<name>A0AAD6Z2W6_9AGAR</name>
<proteinExistence type="predicted"/>
<feature type="non-terminal residue" evidence="2">
    <location>
        <position position="117"/>
    </location>
</feature>
<reference evidence="2" key="1">
    <citation type="submission" date="2023-03" db="EMBL/GenBank/DDBJ databases">
        <title>Massive genome expansion in bonnet fungi (Mycena s.s.) driven by repeated elements and novel gene families across ecological guilds.</title>
        <authorList>
            <consortium name="Lawrence Berkeley National Laboratory"/>
            <person name="Harder C.B."/>
            <person name="Miyauchi S."/>
            <person name="Viragh M."/>
            <person name="Kuo A."/>
            <person name="Thoen E."/>
            <person name="Andreopoulos B."/>
            <person name="Lu D."/>
            <person name="Skrede I."/>
            <person name="Drula E."/>
            <person name="Henrissat B."/>
            <person name="Morin E."/>
            <person name="Kohler A."/>
            <person name="Barry K."/>
            <person name="LaButti K."/>
            <person name="Morin E."/>
            <person name="Salamov A."/>
            <person name="Lipzen A."/>
            <person name="Mereny Z."/>
            <person name="Hegedus B."/>
            <person name="Baldrian P."/>
            <person name="Stursova M."/>
            <person name="Weitz H."/>
            <person name="Taylor A."/>
            <person name="Grigoriev I.V."/>
            <person name="Nagy L.G."/>
            <person name="Martin F."/>
            <person name="Kauserud H."/>
        </authorList>
    </citation>
    <scope>NUCLEOTIDE SEQUENCE</scope>
    <source>
        <strain evidence="2">CBHHK002</strain>
    </source>
</reference>
<keyword evidence="1" id="KW-0732">Signal</keyword>
<comment type="caution">
    <text evidence="2">The sequence shown here is derived from an EMBL/GenBank/DDBJ whole genome shotgun (WGS) entry which is preliminary data.</text>
</comment>
<feature type="signal peptide" evidence="1">
    <location>
        <begin position="1"/>
        <end position="32"/>
    </location>
</feature>
<sequence length="117" mass="13214">VISIPELLELILALLPMRHLLLVAPLVSKTWQAITLTPGPQRTLFFQPDLGSEPIQNPLLVEMFPPFFASEPAVYCLKRAAKAEDAFKREGASWRRMLVTQPPARTMTVVDTWRTDT</sequence>
<accession>A0AAD6Z2W6</accession>
<evidence type="ECO:0008006" key="4">
    <source>
        <dbReference type="Google" id="ProtNLM"/>
    </source>
</evidence>
<evidence type="ECO:0000313" key="3">
    <source>
        <dbReference type="Proteomes" id="UP001218218"/>
    </source>
</evidence>
<evidence type="ECO:0000256" key="1">
    <source>
        <dbReference type="SAM" id="SignalP"/>
    </source>
</evidence>
<dbReference type="InterPro" id="IPR036047">
    <property type="entry name" value="F-box-like_dom_sf"/>
</dbReference>
<protein>
    <recommendedName>
        <fullName evidence="4">F-box domain-containing protein</fullName>
    </recommendedName>
</protein>